<dbReference type="PANTHER" id="PTHR30349:SF64">
    <property type="entry name" value="PROPHAGE INTEGRASE INTD-RELATED"/>
    <property type="match status" value="1"/>
</dbReference>
<dbReference type="PANTHER" id="PTHR30349">
    <property type="entry name" value="PHAGE INTEGRASE-RELATED"/>
    <property type="match status" value="1"/>
</dbReference>
<evidence type="ECO:0000313" key="4">
    <source>
        <dbReference type="Proteomes" id="UP001499854"/>
    </source>
</evidence>
<organism evidence="3 4">
    <name type="scientific">Catenulispora subtropica</name>
    <dbReference type="NCBI Taxonomy" id="450798"/>
    <lineage>
        <taxon>Bacteria</taxon>
        <taxon>Bacillati</taxon>
        <taxon>Actinomycetota</taxon>
        <taxon>Actinomycetes</taxon>
        <taxon>Catenulisporales</taxon>
        <taxon>Catenulisporaceae</taxon>
        <taxon>Catenulispora</taxon>
    </lineage>
</organism>
<reference evidence="3 4" key="1">
    <citation type="journal article" date="2019" name="Int. J. Syst. Evol. Microbiol.">
        <title>The Global Catalogue of Microorganisms (GCM) 10K type strain sequencing project: providing services to taxonomists for standard genome sequencing and annotation.</title>
        <authorList>
            <consortium name="The Broad Institute Genomics Platform"/>
            <consortium name="The Broad Institute Genome Sequencing Center for Infectious Disease"/>
            <person name="Wu L."/>
            <person name="Ma J."/>
        </authorList>
    </citation>
    <scope>NUCLEOTIDE SEQUENCE [LARGE SCALE GENOMIC DNA]</scope>
    <source>
        <strain evidence="3 4">JCM 16013</strain>
    </source>
</reference>
<dbReference type="InterPro" id="IPR011010">
    <property type="entry name" value="DNA_brk_join_enz"/>
</dbReference>
<evidence type="ECO:0000313" key="3">
    <source>
        <dbReference type="EMBL" id="GAA1990322.1"/>
    </source>
</evidence>
<dbReference type="InterPro" id="IPR050090">
    <property type="entry name" value="Tyrosine_recombinase_XerCD"/>
</dbReference>
<dbReference type="InterPro" id="IPR002104">
    <property type="entry name" value="Integrase_catalytic"/>
</dbReference>
<sequence length="464" mass="51352">MLSHDVRVWGIRTNKRKTKTSYTLRWSVRGKDFPQTFAVKALAESRRSELTAAQRRGEAFDDETGLPESEMRHRLTSVSFYVNAMEFMDMKWPALEPGSRRTLANALATVTLALVDDHDAAPDYRVGFRALAGWAFNKTARTAGKPSDECSDAITWIERHSLPLSALADPRVARAAYNSTTTDHTGKQFAADTYRNKMKALSGAIKYGIELGRLTGNPLEKISTTPPRKVTTVDRRVVVNPRQARELIRGVDRQGPTGPRLVGLFATMYYAGLRPSEALALRIQDCTLPKKRGAWGTLCLAGSTPYAAPIWTNEGEDSPRKALKHRAKNESRTVPACPQLVAHLRAHVDEFGTAQDGRLFTRADGGPLRYATFASVWARTRQAVLSPVQCDSPLAKRPYDLRHACLSTWLNAGVAAPQVAEWAGHSVEMLLSTYTKCIDGQERLAQQRIEAALEWAEADPPPDA</sequence>
<evidence type="ECO:0000259" key="2">
    <source>
        <dbReference type="PROSITE" id="PS51898"/>
    </source>
</evidence>
<feature type="domain" description="Tyr recombinase" evidence="2">
    <location>
        <begin position="234"/>
        <end position="449"/>
    </location>
</feature>
<keyword evidence="4" id="KW-1185">Reference proteome</keyword>
<evidence type="ECO:0000256" key="1">
    <source>
        <dbReference type="ARBA" id="ARBA00023172"/>
    </source>
</evidence>
<protein>
    <submittedName>
        <fullName evidence="3">Site-specific integrase</fullName>
    </submittedName>
</protein>
<gene>
    <name evidence="3" type="ORF">GCM10009838_61840</name>
</gene>
<accession>A0ABN2SPU8</accession>
<dbReference type="Pfam" id="PF00589">
    <property type="entry name" value="Phage_integrase"/>
    <property type="match status" value="1"/>
</dbReference>
<comment type="caution">
    <text evidence="3">The sequence shown here is derived from an EMBL/GenBank/DDBJ whole genome shotgun (WGS) entry which is preliminary data.</text>
</comment>
<dbReference type="SUPFAM" id="SSF56349">
    <property type="entry name" value="DNA breaking-rejoining enzymes"/>
    <property type="match status" value="1"/>
</dbReference>
<dbReference type="Proteomes" id="UP001499854">
    <property type="component" value="Unassembled WGS sequence"/>
</dbReference>
<proteinExistence type="predicted"/>
<dbReference type="EMBL" id="BAAAQM010000043">
    <property type="protein sequence ID" value="GAA1990322.1"/>
    <property type="molecule type" value="Genomic_DNA"/>
</dbReference>
<keyword evidence="1" id="KW-0233">DNA recombination</keyword>
<name>A0ABN2SPU8_9ACTN</name>
<dbReference type="Gene3D" id="1.10.443.10">
    <property type="entry name" value="Intergrase catalytic core"/>
    <property type="match status" value="1"/>
</dbReference>
<dbReference type="RefSeq" id="WP_344660684.1">
    <property type="nucleotide sequence ID" value="NZ_BAAAQM010000043.1"/>
</dbReference>
<dbReference type="PROSITE" id="PS51898">
    <property type="entry name" value="TYR_RECOMBINASE"/>
    <property type="match status" value="1"/>
</dbReference>
<dbReference type="InterPro" id="IPR013762">
    <property type="entry name" value="Integrase-like_cat_sf"/>
</dbReference>